<gene>
    <name evidence="5" type="ORF">JM93_01085</name>
</gene>
<accession>A0A562TAE8</accession>
<dbReference type="InterPro" id="IPR001633">
    <property type="entry name" value="EAL_dom"/>
</dbReference>
<dbReference type="PROSITE" id="PS50924">
    <property type="entry name" value="MHYT"/>
    <property type="match status" value="1"/>
</dbReference>
<protein>
    <submittedName>
        <fullName evidence="5">Diguanylate cyclase (GGDEF)-like protein</fullName>
    </submittedName>
</protein>
<dbReference type="NCBIfam" id="TIGR00254">
    <property type="entry name" value="GGDEF"/>
    <property type="match status" value="1"/>
</dbReference>
<keyword evidence="6" id="KW-1185">Reference proteome</keyword>
<dbReference type="InterPro" id="IPR005330">
    <property type="entry name" value="MHYT_dom"/>
</dbReference>
<feature type="transmembrane region" description="Helical" evidence="1">
    <location>
        <begin position="47"/>
        <end position="72"/>
    </location>
</feature>
<organism evidence="5 6">
    <name type="scientific">Roseibium hamelinense</name>
    <dbReference type="NCBI Taxonomy" id="150831"/>
    <lineage>
        <taxon>Bacteria</taxon>
        <taxon>Pseudomonadati</taxon>
        <taxon>Pseudomonadota</taxon>
        <taxon>Alphaproteobacteria</taxon>
        <taxon>Hyphomicrobiales</taxon>
        <taxon>Stappiaceae</taxon>
        <taxon>Roseibium</taxon>
    </lineage>
</organism>
<proteinExistence type="predicted"/>
<dbReference type="SMART" id="SM00052">
    <property type="entry name" value="EAL"/>
    <property type="match status" value="1"/>
</dbReference>
<dbReference type="InterPro" id="IPR043128">
    <property type="entry name" value="Rev_trsase/Diguanyl_cyclase"/>
</dbReference>
<dbReference type="InterPro" id="IPR035919">
    <property type="entry name" value="EAL_sf"/>
</dbReference>
<dbReference type="PROSITE" id="PS50883">
    <property type="entry name" value="EAL"/>
    <property type="match status" value="1"/>
</dbReference>
<dbReference type="SUPFAM" id="SSF55073">
    <property type="entry name" value="Nucleotide cyclase"/>
    <property type="match status" value="1"/>
</dbReference>
<dbReference type="SMART" id="SM00267">
    <property type="entry name" value="GGDEF"/>
    <property type="match status" value="1"/>
</dbReference>
<feature type="transmembrane region" description="Helical" evidence="1">
    <location>
        <begin position="216"/>
        <end position="237"/>
    </location>
</feature>
<evidence type="ECO:0000259" key="4">
    <source>
        <dbReference type="PROSITE" id="PS50924"/>
    </source>
</evidence>
<dbReference type="AlphaFoldDB" id="A0A562TAE8"/>
<feature type="domain" description="MHYT" evidence="4">
    <location>
        <begin position="12"/>
        <end position="199"/>
    </location>
</feature>
<feature type="transmembrane region" description="Helical" evidence="1">
    <location>
        <begin position="178"/>
        <end position="196"/>
    </location>
</feature>
<feature type="transmembrane region" description="Helical" evidence="1">
    <location>
        <begin position="84"/>
        <end position="105"/>
    </location>
</feature>
<dbReference type="OrthoDB" id="9814202at2"/>
<evidence type="ECO:0000259" key="2">
    <source>
        <dbReference type="PROSITE" id="PS50883"/>
    </source>
</evidence>
<feature type="transmembrane region" description="Helical" evidence="1">
    <location>
        <begin position="146"/>
        <end position="166"/>
    </location>
</feature>
<dbReference type="GO" id="GO:0016020">
    <property type="term" value="C:membrane"/>
    <property type="evidence" value="ECO:0007669"/>
    <property type="project" value="UniProtKB-UniRule"/>
</dbReference>
<keyword evidence="1" id="KW-0812">Transmembrane</keyword>
<dbReference type="PANTHER" id="PTHR44757:SF2">
    <property type="entry name" value="BIOFILM ARCHITECTURE MAINTENANCE PROTEIN MBAA"/>
    <property type="match status" value="1"/>
</dbReference>
<sequence>MLSVLACIAFDHDPVFVGLAAVILVIGALVTMRLYARVRRTEGALQYLWLMLSGMIAGGTIWSTHFVSMLAYKSPLLLGYDLPLTALSLVIAIVGTTLGLFVAALTRKSVLIEVGGFIFGGSIAAMHYTGIAAIQMSGLLLLDHTYVVVSVLLACLFGMLATSRIARPVTRFCKYGSALAFTLAVGTLHYVGMTGVEIVPLKLGPVSSDLVSNTYVGIAIFVIMVTLLLLAVLTYSIDAKNEEAASGRIDHLARHDPLTGLANRAGIVNLINRRISKHLDDTADLAVVSFNLDRFKEINDVHGHAAGDALLRHVSQALSGCLQDGEMASRVASHEFVIVRDAVFTRHEVNALCKRIQKSLSTPFIFNEESFQVKASFGYAMYPKDSKTAGGLIEYAERAMKQARAAGSDRILAYDPAKDEENRERSALAIDLAHALERGEFELYYQIQNNVLTRRVTGAEVLLRWHHPERGMIPPFKFIPIAEENGHIVGIGAWIIKTACREAASWDNPIKIAVNVAPVQLADPDLPIVVERALVESGLDPQRLELEITESGIISDTGFALQVIHQLKALGVRIAMDDFGTGYSSLATLQAFPFDKIKIDREFVKDLGRNKQSEAIIQATIILSRSLGIPVLAEGVETEDHMVLLAREGCSEVQGYLFSKPVAIGELRHQLRDDMAMQKDMETVPSLKVRVA</sequence>
<dbReference type="PROSITE" id="PS50887">
    <property type="entry name" value="GGDEF"/>
    <property type="match status" value="1"/>
</dbReference>
<evidence type="ECO:0000259" key="3">
    <source>
        <dbReference type="PROSITE" id="PS50887"/>
    </source>
</evidence>
<dbReference type="EMBL" id="VLLF01000002">
    <property type="protein sequence ID" value="TWI90108.1"/>
    <property type="molecule type" value="Genomic_DNA"/>
</dbReference>
<dbReference type="Pfam" id="PF03707">
    <property type="entry name" value="MHYT"/>
    <property type="match status" value="2"/>
</dbReference>
<dbReference type="InterPro" id="IPR000160">
    <property type="entry name" value="GGDEF_dom"/>
</dbReference>
<reference evidence="5 6" key="1">
    <citation type="submission" date="2019-07" db="EMBL/GenBank/DDBJ databases">
        <title>Genomic Encyclopedia of Archaeal and Bacterial Type Strains, Phase II (KMG-II): from individual species to whole genera.</title>
        <authorList>
            <person name="Goeker M."/>
        </authorList>
    </citation>
    <scope>NUCLEOTIDE SEQUENCE [LARGE SCALE GENOMIC DNA]</scope>
    <source>
        <strain evidence="5 6">ATCC BAA-252</strain>
    </source>
</reference>
<dbReference type="SUPFAM" id="SSF141868">
    <property type="entry name" value="EAL domain-like"/>
    <property type="match status" value="1"/>
</dbReference>
<dbReference type="Gene3D" id="3.30.70.270">
    <property type="match status" value="1"/>
</dbReference>
<dbReference type="Pfam" id="PF00563">
    <property type="entry name" value="EAL"/>
    <property type="match status" value="1"/>
</dbReference>
<feature type="transmembrane region" description="Helical" evidence="1">
    <location>
        <begin position="15"/>
        <end position="35"/>
    </location>
</feature>
<evidence type="ECO:0000313" key="5">
    <source>
        <dbReference type="EMBL" id="TWI90108.1"/>
    </source>
</evidence>
<name>A0A562TAE8_9HYPH</name>
<feature type="domain" description="EAL" evidence="2">
    <location>
        <begin position="425"/>
        <end position="675"/>
    </location>
</feature>
<dbReference type="InterPro" id="IPR052155">
    <property type="entry name" value="Biofilm_reg_signaling"/>
</dbReference>
<dbReference type="RefSeq" id="WP_145341146.1">
    <property type="nucleotide sequence ID" value="NZ_SMLY01000086.1"/>
</dbReference>
<dbReference type="CDD" id="cd01948">
    <property type="entry name" value="EAL"/>
    <property type="match status" value="1"/>
</dbReference>
<dbReference type="Proteomes" id="UP000320593">
    <property type="component" value="Unassembled WGS sequence"/>
</dbReference>
<dbReference type="InterPro" id="IPR029787">
    <property type="entry name" value="Nucleotide_cyclase"/>
</dbReference>
<dbReference type="Gene3D" id="3.20.20.450">
    <property type="entry name" value="EAL domain"/>
    <property type="match status" value="1"/>
</dbReference>
<comment type="caution">
    <text evidence="5">The sequence shown here is derived from an EMBL/GenBank/DDBJ whole genome shotgun (WGS) entry which is preliminary data.</text>
</comment>
<feature type="transmembrane region" description="Helical" evidence="1">
    <location>
        <begin position="117"/>
        <end position="140"/>
    </location>
</feature>
<keyword evidence="1" id="KW-0472">Membrane</keyword>
<dbReference type="CDD" id="cd01949">
    <property type="entry name" value="GGDEF"/>
    <property type="match status" value="1"/>
</dbReference>
<dbReference type="Pfam" id="PF00990">
    <property type="entry name" value="GGDEF"/>
    <property type="match status" value="1"/>
</dbReference>
<feature type="domain" description="GGDEF" evidence="3">
    <location>
        <begin position="283"/>
        <end position="416"/>
    </location>
</feature>
<dbReference type="PANTHER" id="PTHR44757">
    <property type="entry name" value="DIGUANYLATE CYCLASE DGCP"/>
    <property type="match status" value="1"/>
</dbReference>
<evidence type="ECO:0000256" key="1">
    <source>
        <dbReference type="PROSITE-ProRule" id="PRU00244"/>
    </source>
</evidence>
<evidence type="ECO:0000313" key="6">
    <source>
        <dbReference type="Proteomes" id="UP000320593"/>
    </source>
</evidence>
<keyword evidence="1" id="KW-1133">Transmembrane helix</keyword>